<accession>A0A3N2CWR7</accession>
<organism evidence="5 6">
    <name type="scientific">Nocardioides aurantiacus</name>
    <dbReference type="NCBI Taxonomy" id="86796"/>
    <lineage>
        <taxon>Bacteria</taxon>
        <taxon>Bacillati</taxon>
        <taxon>Actinomycetota</taxon>
        <taxon>Actinomycetes</taxon>
        <taxon>Propionibacteriales</taxon>
        <taxon>Nocardioidaceae</taxon>
        <taxon>Nocardioides</taxon>
    </lineage>
</organism>
<dbReference type="InterPro" id="IPR000835">
    <property type="entry name" value="HTH_MarR-typ"/>
</dbReference>
<dbReference type="PROSITE" id="PS50995">
    <property type="entry name" value="HTH_MARR_2"/>
    <property type="match status" value="1"/>
</dbReference>
<feature type="domain" description="HTH marR-type" evidence="4">
    <location>
        <begin position="13"/>
        <end position="146"/>
    </location>
</feature>
<dbReference type="AlphaFoldDB" id="A0A3N2CWR7"/>
<evidence type="ECO:0000313" key="5">
    <source>
        <dbReference type="EMBL" id="ROR91916.1"/>
    </source>
</evidence>
<name>A0A3N2CWR7_9ACTN</name>
<keyword evidence="1" id="KW-0805">Transcription regulation</keyword>
<dbReference type="InterPro" id="IPR036388">
    <property type="entry name" value="WH-like_DNA-bd_sf"/>
</dbReference>
<comment type="caution">
    <text evidence="5">The sequence shown here is derived from an EMBL/GenBank/DDBJ whole genome shotgun (WGS) entry which is preliminary data.</text>
</comment>
<dbReference type="PANTHER" id="PTHR33164">
    <property type="entry name" value="TRANSCRIPTIONAL REGULATOR, MARR FAMILY"/>
    <property type="match status" value="1"/>
</dbReference>
<dbReference type="PANTHER" id="PTHR33164:SF64">
    <property type="entry name" value="TRANSCRIPTIONAL REGULATOR SLYA"/>
    <property type="match status" value="1"/>
</dbReference>
<evidence type="ECO:0000313" key="6">
    <source>
        <dbReference type="Proteomes" id="UP000281738"/>
    </source>
</evidence>
<keyword evidence="6" id="KW-1185">Reference proteome</keyword>
<evidence type="ECO:0000256" key="3">
    <source>
        <dbReference type="ARBA" id="ARBA00023163"/>
    </source>
</evidence>
<keyword evidence="3" id="KW-0804">Transcription</keyword>
<proteinExistence type="predicted"/>
<gene>
    <name evidence="5" type="ORF">EDD33_2797</name>
</gene>
<dbReference type="EMBL" id="RKHO01000001">
    <property type="protein sequence ID" value="ROR91916.1"/>
    <property type="molecule type" value="Genomic_DNA"/>
</dbReference>
<dbReference type="Proteomes" id="UP000281738">
    <property type="component" value="Unassembled WGS sequence"/>
</dbReference>
<dbReference type="SUPFAM" id="SSF46785">
    <property type="entry name" value="Winged helix' DNA-binding domain"/>
    <property type="match status" value="1"/>
</dbReference>
<sequence>MGRPDVTTATALPPSLVDRLTTLQRHAARGLTAVLAEDGCTLDQWRVLRALGDGEGHTMGGLAQGLQVAAPTLTRVTDTLADAALVYRRQTGEDRRRVLLHLSRQGRRRLDGLEALVAAHEAALLASPPWAAAAAELTGLLAQDGHAGTR</sequence>
<dbReference type="InterPro" id="IPR039422">
    <property type="entry name" value="MarR/SlyA-like"/>
</dbReference>
<evidence type="ECO:0000256" key="2">
    <source>
        <dbReference type="ARBA" id="ARBA00023125"/>
    </source>
</evidence>
<evidence type="ECO:0000256" key="1">
    <source>
        <dbReference type="ARBA" id="ARBA00023015"/>
    </source>
</evidence>
<dbReference type="InterPro" id="IPR036390">
    <property type="entry name" value="WH_DNA-bd_sf"/>
</dbReference>
<dbReference type="GO" id="GO:0003677">
    <property type="term" value="F:DNA binding"/>
    <property type="evidence" value="ECO:0007669"/>
    <property type="project" value="UniProtKB-KW"/>
</dbReference>
<evidence type="ECO:0000259" key="4">
    <source>
        <dbReference type="PROSITE" id="PS50995"/>
    </source>
</evidence>
<dbReference type="Gene3D" id="1.10.10.10">
    <property type="entry name" value="Winged helix-like DNA-binding domain superfamily/Winged helix DNA-binding domain"/>
    <property type="match status" value="1"/>
</dbReference>
<dbReference type="Pfam" id="PF01047">
    <property type="entry name" value="MarR"/>
    <property type="match status" value="1"/>
</dbReference>
<dbReference type="GO" id="GO:0006950">
    <property type="term" value="P:response to stress"/>
    <property type="evidence" value="ECO:0007669"/>
    <property type="project" value="TreeGrafter"/>
</dbReference>
<protein>
    <submittedName>
        <fullName evidence="5">MarR family transcriptional regulator</fullName>
    </submittedName>
</protein>
<dbReference type="SMART" id="SM00347">
    <property type="entry name" value="HTH_MARR"/>
    <property type="match status" value="1"/>
</dbReference>
<reference evidence="5 6" key="1">
    <citation type="submission" date="2018-11" db="EMBL/GenBank/DDBJ databases">
        <title>Sequencing the genomes of 1000 actinobacteria strains.</title>
        <authorList>
            <person name="Klenk H.-P."/>
        </authorList>
    </citation>
    <scope>NUCLEOTIDE SEQUENCE [LARGE SCALE GENOMIC DNA]</scope>
    <source>
        <strain evidence="5 6">DSM 12652</strain>
    </source>
</reference>
<keyword evidence="2" id="KW-0238">DNA-binding</keyword>
<dbReference type="GO" id="GO:0003700">
    <property type="term" value="F:DNA-binding transcription factor activity"/>
    <property type="evidence" value="ECO:0007669"/>
    <property type="project" value="InterPro"/>
</dbReference>